<feature type="region of interest" description="Disordered" evidence="1">
    <location>
        <begin position="25"/>
        <end position="105"/>
    </location>
</feature>
<feature type="compositionally biased region" description="Polar residues" evidence="1">
    <location>
        <begin position="69"/>
        <end position="85"/>
    </location>
</feature>
<reference evidence="2" key="1">
    <citation type="submission" date="2021-01" db="EMBL/GenBank/DDBJ databases">
        <authorList>
            <person name="Corre E."/>
            <person name="Pelletier E."/>
            <person name="Niang G."/>
            <person name="Scheremetjew M."/>
            <person name="Finn R."/>
            <person name="Kale V."/>
            <person name="Holt S."/>
            <person name="Cochrane G."/>
            <person name="Meng A."/>
            <person name="Brown T."/>
            <person name="Cohen L."/>
        </authorList>
    </citation>
    <scope>NUCLEOTIDE SEQUENCE</scope>
    <source>
        <strain evidence="2">CCMP1594</strain>
    </source>
</reference>
<proteinExistence type="predicted"/>
<sequence>MQQQQQSKRLAQKYTADKCSKQAKFMAEGLERPSPKCLENRDTENGDVDQGTGSGDVPSPKLLSDQLRRAQTTSSISKTASQSKNGNRRSKRHDRMESSDSDEEITLASNLSRLKMKGTVV</sequence>
<accession>A0A7S4FDZ3</accession>
<gene>
    <name evidence="2" type="ORF">EGYM00163_LOCUS143</name>
</gene>
<evidence type="ECO:0000256" key="1">
    <source>
        <dbReference type="SAM" id="MobiDB-lite"/>
    </source>
</evidence>
<evidence type="ECO:0000313" key="2">
    <source>
        <dbReference type="EMBL" id="CAE0789030.1"/>
    </source>
</evidence>
<feature type="compositionally biased region" description="Basic and acidic residues" evidence="1">
    <location>
        <begin position="29"/>
        <end position="44"/>
    </location>
</feature>
<name>A0A7S4FDZ3_9EUGL</name>
<dbReference type="EMBL" id="HBJA01000623">
    <property type="protein sequence ID" value="CAE0789030.1"/>
    <property type="molecule type" value="Transcribed_RNA"/>
</dbReference>
<protein>
    <submittedName>
        <fullName evidence="2">Uncharacterized protein</fullName>
    </submittedName>
</protein>
<organism evidence="2">
    <name type="scientific">Eutreptiella gymnastica</name>
    <dbReference type="NCBI Taxonomy" id="73025"/>
    <lineage>
        <taxon>Eukaryota</taxon>
        <taxon>Discoba</taxon>
        <taxon>Euglenozoa</taxon>
        <taxon>Euglenida</taxon>
        <taxon>Spirocuta</taxon>
        <taxon>Euglenophyceae</taxon>
        <taxon>Eutreptiales</taxon>
        <taxon>Eutreptiaceae</taxon>
        <taxon>Eutreptiella</taxon>
    </lineage>
</organism>
<dbReference type="AlphaFoldDB" id="A0A7S4FDZ3"/>